<evidence type="ECO:0000256" key="1">
    <source>
        <dbReference type="ARBA" id="ARBA00010923"/>
    </source>
</evidence>
<evidence type="ECO:0000256" key="2">
    <source>
        <dbReference type="ARBA" id="ARBA00022747"/>
    </source>
</evidence>
<evidence type="ECO:0000256" key="4">
    <source>
        <dbReference type="SAM" id="MobiDB-lite"/>
    </source>
</evidence>
<proteinExistence type="inferred from homology"/>
<protein>
    <submittedName>
        <fullName evidence="6">Restriction endonuclease subunit S</fullName>
        <ecNumber evidence="6">3.1.21.-</ecNumber>
    </submittedName>
</protein>
<dbReference type="RefSeq" id="WP_335734943.1">
    <property type="nucleotide sequence ID" value="NZ_JALAAR010000003.1"/>
</dbReference>
<feature type="domain" description="Type I restriction modification DNA specificity" evidence="5">
    <location>
        <begin position="283"/>
        <end position="433"/>
    </location>
</feature>
<dbReference type="InterPro" id="IPR051212">
    <property type="entry name" value="Type-I_RE_S_subunit"/>
</dbReference>
<dbReference type="EMBL" id="JALAAR010000003">
    <property type="protein sequence ID" value="MEH8016524.1"/>
    <property type="molecule type" value="Genomic_DNA"/>
</dbReference>
<sequence length="591" mass="66027">MSEFVTYPSNWIITSIGAVCDFHSGAGFPVDMQGLSDQDLPFYKVKDVSIAWLANSTQLLSTEHSLSYADANYIKAKPVPEGAVIFAKIGEALRLNRRALAPKTCLIDNNLMGISAPQARLASRYLYWFSVATKFDVDARASVVPSIRKSDIENVPFPLPPINEQVRIVTKLEELLTDLDAGVSELKTAQKKLVQYRQSLLKAAVEGVLTAEWRQNNKATETGAQLLERILIERRARWEAKQLAKFKEQGKAPSKDWQKKYPEPVQPETTDLPELPDSWVWASVEQLGNVQLGRQRSPNKVGKANPTLYIRAANITEAGVDLNDVLEMEFSETEKETFALKFGDVLLTEASGSPQHVGRPAIWKHTEGLYCFQNTVLRFSPQGISSEYAFYSFLAMQKLGVFSKLSGGVGINHLSAGKFSRLPVPLPPAAEQIALNDCIEECFAKCDELKIHIVHSLKQSAAQRQNILRAAFAGQLVPQDQNDEPASVLLERIRAERAELTKQPKVRKTKPNKEITIVASKLMDVLKDAGDWLPAQEAFRRCGVADGAETNRIEELYAELRELDKAKRLEVEPVKDKQGRKLYDKLKLRAD</sequence>
<dbReference type="PANTHER" id="PTHR43140:SF1">
    <property type="entry name" value="TYPE I RESTRICTION ENZYME ECOKI SPECIFICITY SUBUNIT"/>
    <property type="match status" value="1"/>
</dbReference>
<accession>A0ABU8C3N5</accession>
<keyword evidence="7" id="KW-1185">Reference proteome</keyword>
<reference evidence="6 7" key="1">
    <citation type="journal article" date="2023" name="Ecotoxicol. Environ. Saf.">
        <title>Mercury remediation potential of mercury-resistant strain Rheinheimera metallidurans sp. nov. isolated from a municipal waste dumping site.</title>
        <authorList>
            <person name="Yadav V."/>
            <person name="Manjhi A."/>
            <person name="Vadakedath N."/>
        </authorList>
    </citation>
    <scope>NUCLEOTIDE SEQUENCE [LARGE SCALE GENOMIC DNA]</scope>
    <source>
        <strain evidence="6 7">E-49</strain>
    </source>
</reference>
<dbReference type="PANTHER" id="PTHR43140">
    <property type="entry name" value="TYPE-1 RESTRICTION ENZYME ECOKI SPECIFICITY PROTEIN"/>
    <property type="match status" value="1"/>
</dbReference>
<dbReference type="Proteomes" id="UP001375382">
    <property type="component" value="Unassembled WGS sequence"/>
</dbReference>
<gene>
    <name evidence="6" type="ORF">MN202_04735</name>
</gene>
<dbReference type="GO" id="GO:0016787">
    <property type="term" value="F:hydrolase activity"/>
    <property type="evidence" value="ECO:0007669"/>
    <property type="project" value="UniProtKB-KW"/>
</dbReference>
<dbReference type="SUPFAM" id="SSF116734">
    <property type="entry name" value="DNA methylase specificity domain"/>
    <property type="match status" value="2"/>
</dbReference>
<feature type="domain" description="Type I restriction modification DNA specificity" evidence="5">
    <location>
        <begin position="8"/>
        <end position="179"/>
    </location>
</feature>
<comment type="similarity">
    <text evidence="1">Belongs to the type-I restriction system S methylase family.</text>
</comment>
<evidence type="ECO:0000256" key="3">
    <source>
        <dbReference type="ARBA" id="ARBA00023125"/>
    </source>
</evidence>
<organism evidence="6 7">
    <name type="scientific">Rheinheimera muenzenbergensis</name>
    <dbReference type="NCBI Taxonomy" id="1193628"/>
    <lineage>
        <taxon>Bacteria</taxon>
        <taxon>Pseudomonadati</taxon>
        <taxon>Pseudomonadota</taxon>
        <taxon>Gammaproteobacteria</taxon>
        <taxon>Chromatiales</taxon>
        <taxon>Chromatiaceae</taxon>
        <taxon>Rheinheimera</taxon>
    </lineage>
</organism>
<keyword evidence="6" id="KW-0540">Nuclease</keyword>
<keyword evidence="6" id="KW-0255">Endonuclease</keyword>
<evidence type="ECO:0000313" key="7">
    <source>
        <dbReference type="Proteomes" id="UP001375382"/>
    </source>
</evidence>
<feature type="region of interest" description="Disordered" evidence="4">
    <location>
        <begin position="247"/>
        <end position="272"/>
    </location>
</feature>
<comment type="caution">
    <text evidence="6">The sequence shown here is derived from an EMBL/GenBank/DDBJ whole genome shotgun (WGS) entry which is preliminary data.</text>
</comment>
<keyword evidence="3" id="KW-0238">DNA-binding</keyword>
<dbReference type="EC" id="3.1.21.-" evidence="6"/>
<evidence type="ECO:0000313" key="6">
    <source>
        <dbReference type="EMBL" id="MEH8016524.1"/>
    </source>
</evidence>
<keyword evidence="2" id="KW-0680">Restriction system</keyword>
<dbReference type="GO" id="GO:0004519">
    <property type="term" value="F:endonuclease activity"/>
    <property type="evidence" value="ECO:0007669"/>
    <property type="project" value="UniProtKB-KW"/>
</dbReference>
<keyword evidence="6" id="KW-0378">Hydrolase</keyword>
<feature type="compositionally biased region" description="Basic and acidic residues" evidence="4">
    <location>
        <begin position="247"/>
        <end position="262"/>
    </location>
</feature>
<dbReference type="InterPro" id="IPR044946">
    <property type="entry name" value="Restrct_endonuc_typeI_TRD_sf"/>
</dbReference>
<name>A0ABU8C3N5_9GAMM</name>
<dbReference type="Pfam" id="PF01420">
    <property type="entry name" value="Methylase_S"/>
    <property type="match status" value="2"/>
</dbReference>
<evidence type="ECO:0000259" key="5">
    <source>
        <dbReference type="Pfam" id="PF01420"/>
    </source>
</evidence>
<dbReference type="InterPro" id="IPR000055">
    <property type="entry name" value="Restrct_endonuc_typeI_TRD"/>
</dbReference>
<dbReference type="Gene3D" id="3.90.220.20">
    <property type="entry name" value="DNA methylase specificity domains"/>
    <property type="match status" value="2"/>
</dbReference>